<accession>A0A533QH44</accession>
<organism evidence="1 2">
    <name type="scientific">Candidatus Jettenia ecosi</name>
    <dbReference type="NCBI Taxonomy" id="2494326"/>
    <lineage>
        <taxon>Bacteria</taxon>
        <taxon>Pseudomonadati</taxon>
        <taxon>Planctomycetota</taxon>
        <taxon>Candidatus Brocadiia</taxon>
        <taxon>Candidatus Brocadiales</taxon>
        <taxon>Candidatus Brocadiaceae</taxon>
        <taxon>Candidatus Jettenia</taxon>
    </lineage>
</organism>
<proteinExistence type="predicted"/>
<evidence type="ECO:0000313" key="2">
    <source>
        <dbReference type="Proteomes" id="UP000319783"/>
    </source>
</evidence>
<dbReference type="Proteomes" id="UP000319783">
    <property type="component" value="Unassembled WGS sequence"/>
</dbReference>
<name>A0A533QH44_9BACT</name>
<protein>
    <submittedName>
        <fullName evidence="1">Uncharacterized protein</fullName>
    </submittedName>
</protein>
<comment type="caution">
    <text evidence="1">The sequence shown here is derived from an EMBL/GenBank/DDBJ whole genome shotgun (WGS) entry which is preliminary data.</text>
</comment>
<dbReference type="AlphaFoldDB" id="A0A533QH44"/>
<evidence type="ECO:0000313" key="1">
    <source>
        <dbReference type="EMBL" id="TLD39880.1"/>
    </source>
</evidence>
<sequence>MVNHSSKGNHASLSGFETKVASEVSIWRQAEWGEMRVGYETYLSDFDDAELLKGLPDDRCQCPHWGYLLAGCMIVHYADHEEVISCRRDVLHGARAHADR</sequence>
<reference evidence="1 2" key="1">
    <citation type="submission" date="2019-04" db="EMBL/GenBank/DDBJ databases">
        <title>Genome of a novel bacterium Candidatus Jettenia ecosi reconstructed from metagenome of an anammox bioreactor.</title>
        <authorList>
            <person name="Mardanov A.V."/>
            <person name="Beletsky A.V."/>
            <person name="Ravin N.V."/>
            <person name="Botchkova E.A."/>
            <person name="Litti Y.V."/>
            <person name="Nozhevnikova A.N."/>
        </authorList>
    </citation>
    <scope>NUCLEOTIDE SEQUENCE [LARGE SCALE GENOMIC DNA]</scope>
    <source>
        <strain evidence="1">J2</strain>
    </source>
</reference>
<gene>
    <name evidence="1" type="ORF">JETT_3857</name>
</gene>
<dbReference type="EMBL" id="SULG01000174">
    <property type="protein sequence ID" value="TLD39880.1"/>
    <property type="molecule type" value="Genomic_DNA"/>
</dbReference>